<keyword evidence="3" id="KW-1185">Reference proteome</keyword>
<gene>
    <name evidence="2" type="ORF">E2C01_053039</name>
</gene>
<dbReference type="Proteomes" id="UP000324222">
    <property type="component" value="Unassembled WGS sequence"/>
</dbReference>
<comment type="caution">
    <text evidence="2">The sequence shown here is derived from an EMBL/GenBank/DDBJ whole genome shotgun (WGS) entry which is preliminary data.</text>
</comment>
<evidence type="ECO:0000313" key="3">
    <source>
        <dbReference type="Proteomes" id="UP000324222"/>
    </source>
</evidence>
<feature type="region of interest" description="Disordered" evidence="1">
    <location>
        <begin position="56"/>
        <end position="76"/>
    </location>
</feature>
<organism evidence="2 3">
    <name type="scientific">Portunus trituberculatus</name>
    <name type="common">Swimming crab</name>
    <name type="synonym">Neptunus trituberculatus</name>
    <dbReference type="NCBI Taxonomy" id="210409"/>
    <lineage>
        <taxon>Eukaryota</taxon>
        <taxon>Metazoa</taxon>
        <taxon>Ecdysozoa</taxon>
        <taxon>Arthropoda</taxon>
        <taxon>Crustacea</taxon>
        <taxon>Multicrustacea</taxon>
        <taxon>Malacostraca</taxon>
        <taxon>Eumalacostraca</taxon>
        <taxon>Eucarida</taxon>
        <taxon>Decapoda</taxon>
        <taxon>Pleocyemata</taxon>
        <taxon>Brachyura</taxon>
        <taxon>Eubrachyura</taxon>
        <taxon>Portunoidea</taxon>
        <taxon>Portunidae</taxon>
        <taxon>Portuninae</taxon>
        <taxon>Portunus</taxon>
    </lineage>
</organism>
<dbReference type="AlphaFoldDB" id="A0A5B7GQX8"/>
<accession>A0A5B7GQX8</accession>
<reference evidence="2 3" key="1">
    <citation type="submission" date="2019-05" db="EMBL/GenBank/DDBJ databases">
        <title>Another draft genome of Portunus trituberculatus and its Hox gene families provides insights of decapod evolution.</title>
        <authorList>
            <person name="Jeong J.-H."/>
            <person name="Song I."/>
            <person name="Kim S."/>
            <person name="Choi T."/>
            <person name="Kim D."/>
            <person name="Ryu S."/>
            <person name="Kim W."/>
        </authorList>
    </citation>
    <scope>NUCLEOTIDE SEQUENCE [LARGE SCALE GENOMIC DNA]</scope>
    <source>
        <tissue evidence="2">Muscle</tissue>
    </source>
</reference>
<proteinExistence type="predicted"/>
<dbReference type="EMBL" id="VSRR010016188">
    <property type="protein sequence ID" value="MPC59024.1"/>
    <property type="molecule type" value="Genomic_DNA"/>
</dbReference>
<evidence type="ECO:0000256" key="1">
    <source>
        <dbReference type="SAM" id="MobiDB-lite"/>
    </source>
</evidence>
<protein>
    <submittedName>
        <fullName evidence="2">Uncharacterized protein</fullName>
    </submittedName>
</protein>
<name>A0A5B7GQX8_PORTR</name>
<evidence type="ECO:0000313" key="2">
    <source>
        <dbReference type="EMBL" id="MPC59024.1"/>
    </source>
</evidence>
<sequence length="208" mass="22957">MAKFAKPGNWGDPCFIPIGCLYKNVCPVWINFQVVILPFTITVVDLLQAFFRPEDAPGERGRGHTKLASRRPSINPQNSSLEPIQEVGFLGVVLNSVDITTTLAYHRKKRIKKQGLQLLRGDITLHDLASFNGLAMAAKPAVKLPPLRYKYLEIILNRKLVLNFEFLDGVLSNSVTLCMTWYAGTRPTEETAAPVGVDDVKKVGGGGH</sequence>
<dbReference type="OrthoDB" id="2348824at2759"/>